<dbReference type="Proteomes" id="UP001139226">
    <property type="component" value="Unassembled WGS sequence"/>
</dbReference>
<accession>A0A9X1V8B9</accession>
<evidence type="ECO:0000313" key="2">
    <source>
        <dbReference type="Proteomes" id="UP001139226"/>
    </source>
</evidence>
<proteinExistence type="predicted"/>
<reference evidence="1" key="1">
    <citation type="submission" date="2022-03" db="EMBL/GenBank/DDBJ databases">
        <title>Gramella crocea sp. nov., isolated from activated sludge of a seafood processing plant.</title>
        <authorList>
            <person name="Zhang X."/>
        </authorList>
    </citation>
    <scope>NUCLEOTIDE SEQUENCE</scope>
    <source>
        <strain evidence="1">YJ019</strain>
    </source>
</reference>
<gene>
    <name evidence="1" type="ORF">ML462_14020</name>
</gene>
<protein>
    <submittedName>
        <fullName evidence="1">Uncharacterized protein</fullName>
    </submittedName>
</protein>
<organism evidence="1 2">
    <name type="scientific">Christiangramia lutea</name>
    <dbReference type="NCBI Taxonomy" id="1607951"/>
    <lineage>
        <taxon>Bacteria</taxon>
        <taxon>Pseudomonadati</taxon>
        <taxon>Bacteroidota</taxon>
        <taxon>Flavobacteriia</taxon>
        <taxon>Flavobacteriales</taxon>
        <taxon>Flavobacteriaceae</taxon>
        <taxon>Christiangramia</taxon>
    </lineage>
</organism>
<keyword evidence="2" id="KW-1185">Reference proteome</keyword>
<dbReference type="EMBL" id="JAKVTV010000005">
    <property type="protein sequence ID" value="MCH4824288.1"/>
    <property type="molecule type" value="Genomic_DNA"/>
</dbReference>
<evidence type="ECO:0000313" key="1">
    <source>
        <dbReference type="EMBL" id="MCH4824288.1"/>
    </source>
</evidence>
<name>A0A9X1V8B9_9FLAO</name>
<comment type="caution">
    <text evidence="1">The sequence shown here is derived from an EMBL/GenBank/DDBJ whole genome shotgun (WGS) entry which is preliminary data.</text>
</comment>
<dbReference type="AlphaFoldDB" id="A0A9X1V8B9"/>
<sequence length="81" mass="9679">MEIGAYLLKKGCGYQIGQIVQEKRLERGKWRVKVITGIFYDFRENKINHTADKRIITSEAKKKFFSFKNKEERATEKFFRS</sequence>
<dbReference type="RefSeq" id="WP_240714456.1">
    <property type="nucleotide sequence ID" value="NZ_JAKVTV010000005.1"/>
</dbReference>